<dbReference type="EMBL" id="JACXVP010000012">
    <property type="protein sequence ID" value="KAG5569310.1"/>
    <property type="molecule type" value="Genomic_DNA"/>
</dbReference>
<evidence type="ECO:0000313" key="2">
    <source>
        <dbReference type="EMBL" id="KAG5569310.1"/>
    </source>
</evidence>
<evidence type="ECO:0000313" key="3">
    <source>
        <dbReference type="Proteomes" id="UP000824120"/>
    </source>
</evidence>
<reference evidence="2 3" key="1">
    <citation type="submission" date="2020-09" db="EMBL/GenBank/DDBJ databases">
        <title>De no assembly of potato wild relative species, Solanum commersonii.</title>
        <authorList>
            <person name="Cho K."/>
        </authorList>
    </citation>
    <scope>NUCLEOTIDE SEQUENCE [LARGE SCALE GENOMIC DNA]</scope>
    <source>
        <strain evidence="2">LZ3.2</strain>
        <tissue evidence="2">Leaf</tissue>
    </source>
</reference>
<feature type="region of interest" description="Disordered" evidence="1">
    <location>
        <begin position="37"/>
        <end position="68"/>
    </location>
</feature>
<comment type="caution">
    <text evidence="2">The sequence shown here is derived from an EMBL/GenBank/DDBJ whole genome shotgun (WGS) entry which is preliminary data.</text>
</comment>
<keyword evidence="3" id="KW-1185">Reference proteome</keyword>
<organism evidence="2 3">
    <name type="scientific">Solanum commersonii</name>
    <name type="common">Commerson's wild potato</name>
    <name type="synonym">Commerson's nightshade</name>
    <dbReference type="NCBI Taxonomy" id="4109"/>
    <lineage>
        <taxon>Eukaryota</taxon>
        <taxon>Viridiplantae</taxon>
        <taxon>Streptophyta</taxon>
        <taxon>Embryophyta</taxon>
        <taxon>Tracheophyta</taxon>
        <taxon>Spermatophyta</taxon>
        <taxon>Magnoliopsida</taxon>
        <taxon>eudicotyledons</taxon>
        <taxon>Gunneridae</taxon>
        <taxon>Pentapetalae</taxon>
        <taxon>asterids</taxon>
        <taxon>lamiids</taxon>
        <taxon>Solanales</taxon>
        <taxon>Solanaceae</taxon>
        <taxon>Solanoideae</taxon>
        <taxon>Solaneae</taxon>
        <taxon>Solanum</taxon>
    </lineage>
</organism>
<proteinExistence type="predicted"/>
<sequence length="68" mass="7498">MSYFNPFFDDKTLVTILKVVSLNRDIQEIILMDPHWVTKGRSRGNNSQGRGRSSPGSSSGSSSNTPIL</sequence>
<name>A0A9J5W2C6_SOLCO</name>
<evidence type="ECO:0000256" key="1">
    <source>
        <dbReference type="SAM" id="MobiDB-lite"/>
    </source>
</evidence>
<gene>
    <name evidence="2" type="ORF">H5410_059076</name>
</gene>
<dbReference type="AlphaFoldDB" id="A0A9J5W2C6"/>
<feature type="compositionally biased region" description="Low complexity" evidence="1">
    <location>
        <begin position="43"/>
        <end position="68"/>
    </location>
</feature>
<dbReference type="Proteomes" id="UP000824120">
    <property type="component" value="Chromosome 12"/>
</dbReference>
<accession>A0A9J5W2C6</accession>
<protein>
    <submittedName>
        <fullName evidence="2">Uncharacterized protein</fullName>
    </submittedName>
</protein>